<sequence length="164" mass="17393">MPQEVEVDTYSKVGRGGAGNYVSSKQAAEAAKDLEAQRLKAIASAPSPAPSQGSARAGRGGAGNFADPVQAAQSQGQLADETGAAVASRLKRHPQPHRAGWSGRGGAGNFNAEQAAEHERQQQEEEKGKAAELDKQIKEAVEGALRPPQRAHQHQRKEEEEEEP</sequence>
<dbReference type="Pfam" id="PF12223">
    <property type="entry name" value="DUF3602"/>
    <property type="match status" value="1"/>
</dbReference>
<dbReference type="InterPro" id="IPR053203">
    <property type="entry name" value="Cisplatin_resist-associated"/>
</dbReference>
<keyword evidence="3" id="KW-1185">Reference proteome</keyword>
<evidence type="ECO:0000313" key="2">
    <source>
        <dbReference type="EMBL" id="PON29674.1"/>
    </source>
</evidence>
<gene>
    <name evidence="2" type="ORF">TGAM01_v201040</name>
</gene>
<accession>A0A2P4ZZE5</accession>
<feature type="compositionally biased region" description="Low complexity" evidence="1">
    <location>
        <begin position="43"/>
        <end position="57"/>
    </location>
</feature>
<dbReference type="EMBL" id="JPDN02000003">
    <property type="protein sequence ID" value="PON29674.1"/>
    <property type="molecule type" value="Genomic_DNA"/>
</dbReference>
<name>A0A2P4ZZE5_9HYPO</name>
<dbReference type="AlphaFoldDB" id="A0A2P4ZZE5"/>
<reference evidence="2 3" key="1">
    <citation type="journal article" date="2016" name="Genome Announc.">
        <title>Draft Whole-Genome Sequence of Trichoderma gamsii T6085, a Promising Biocontrol Agent of Fusarium Head Blight on Wheat.</title>
        <authorList>
            <person name="Baroncelli R."/>
            <person name="Zapparata A."/>
            <person name="Piaggeschi G."/>
            <person name="Sarrocco S."/>
            <person name="Vannacci G."/>
        </authorList>
    </citation>
    <scope>NUCLEOTIDE SEQUENCE [LARGE SCALE GENOMIC DNA]</scope>
    <source>
        <strain evidence="2 3">T6085</strain>
    </source>
</reference>
<feature type="region of interest" description="Disordered" evidence="1">
    <location>
        <begin position="1"/>
        <end position="20"/>
    </location>
</feature>
<dbReference type="InterPro" id="IPR022024">
    <property type="entry name" value="DUF3602"/>
</dbReference>
<dbReference type="RefSeq" id="XP_018660015.1">
    <property type="nucleotide sequence ID" value="XM_018806722.1"/>
</dbReference>
<feature type="region of interest" description="Disordered" evidence="1">
    <location>
        <begin position="39"/>
        <end position="164"/>
    </location>
</feature>
<organism evidence="2 3">
    <name type="scientific">Trichoderma gamsii</name>
    <dbReference type="NCBI Taxonomy" id="398673"/>
    <lineage>
        <taxon>Eukaryota</taxon>
        <taxon>Fungi</taxon>
        <taxon>Dikarya</taxon>
        <taxon>Ascomycota</taxon>
        <taxon>Pezizomycotina</taxon>
        <taxon>Sordariomycetes</taxon>
        <taxon>Hypocreomycetidae</taxon>
        <taxon>Hypocreales</taxon>
        <taxon>Hypocreaceae</taxon>
        <taxon>Trichoderma</taxon>
    </lineage>
</organism>
<proteinExistence type="predicted"/>
<dbReference type="Proteomes" id="UP000054821">
    <property type="component" value="Unassembled WGS sequence"/>
</dbReference>
<feature type="compositionally biased region" description="Basic and acidic residues" evidence="1">
    <location>
        <begin position="115"/>
        <end position="141"/>
    </location>
</feature>
<evidence type="ECO:0000313" key="3">
    <source>
        <dbReference type="Proteomes" id="UP000054821"/>
    </source>
</evidence>
<dbReference type="GeneID" id="29986805"/>
<dbReference type="PANTHER" id="PTHR34693:SF1">
    <property type="entry name" value="PROTEIN PAR32"/>
    <property type="match status" value="1"/>
</dbReference>
<comment type="caution">
    <text evidence="2">The sequence shown here is derived from an EMBL/GenBank/DDBJ whole genome shotgun (WGS) entry which is preliminary data.</text>
</comment>
<protein>
    <submittedName>
        <fullName evidence="2">Uncharacterized protein</fullName>
    </submittedName>
</protein>
<evidence type="ECO:0000256" key="1">
    <source>
        <dbReference type="SAM" id="MobiDB-lite"/>
    </source>
</evidence>
<dbReference type="PANTHER" id="PTHR34693">
    <property type="entry name" value="PROTEIN PAR32"/>
    <property type="match status" value="1"/>
</dbReference>